<evidence type="ECO:0008006" key="4">
    <source>
        <dbReference type="Google" id="ProtNLM"/>
    </source>
</evidence>
<proteinExistence type="predicted"/>
<name>A0A1H0DD33_9ACTN</name>
<sequence length="175" mass="17146">MRSNSRRLRVFGTFGALALGLGTAGVLGAGDAAAASPAVTLIGPDQFFTAQVNGVTDGAAIKVLCAGPVSPSSTGHPIAGQTVSVSPVVDPTSKTGVGYTGASASRVVASFGTASSSNQAVVITAYGVAEPIPTSLNLPCGGTGEVGFVPNPTSSTAITALLPVTYVNEGLQKAR</sequence>
<dbReference type="AlphaFoldDB" id="A0A1H0DD33"/>
<evidence type="ECO:0000313" key="2">
    <source>
        <dbReference type="EMBL" id="SDN68018.1"/>
    </source>
</evidence>
<evidence type="ECO:0000313" key="3">
    <source>
        <dbReference type="Proteomes" id="UP000199341"/>
    </source>
</evidence>
<dbReference type="EMBL" id="FNIE01000005">
    <property type="protein sequence ID" value="SDN68018.1"/>
    <property type="molecule type" value="Genomic_DNA"/>
</dbReference>
<gene>
    <name evidence="2" type="ORF">SAMN05216259_105170</name>
</gene>
<evidence type="ECO:0000256" key="1">
    <source>
        <dbReference type="SAM" id="SignalP"/>
    </source>
</evidence>
<accession>A0A1H0DD33</accession>
<dbReference type="OrthoDB" id="3540818at2"/>
<feature type="signal peptide" evidence="1">
    <location>
        <begin position="1"/>
        <end position="28"/>
    </location>
</feature>
<keyword evidence="3" id="KW-1185">Reference proteome</keyword>
<dbReference type="RefSeq" id="WP_143031682.1">
    <property type="nucleotide sequence ID" value="NZ_FNIE01000005.1"/>
</dbReference>
<reference evidence="2 3" key="1">
    <citation type="submission" date="2016-10" db="EMBL/GenBank/DDBJ databases">
        <authorList>
            <person name="de Groot N.N."/>
        </authorList>
    </citation>
    <scope>NUCLEOTIDE SEQUENCE [LARGE SCALE GENOMIC DNA]</scope>
    <source>
        <strain evidence="2 3">CGMCC 4.2022</strain>
    </source>
</reference>
<feature type="chain" id="PRO_5039508761" description="Secreted protein" evidence="1">
    <location>
        <begin position="29"/>
        <end position="175"/>
    </location>
</feature>
<protein>
    <recommendedName>
        <fullName evidence="4">Secreted protein</fullName>
    </recommendedName>
</protein>
<keyword evidence="1" id="KW-0732">Signal</keyword>
<dbReference type="Proteomes" id="UP000199341">
    <property type="component" value="Unassembled WGS sequence"/>
</dbReference>
<organism evidence="2 3">
    <name type="scientific">Actinacidiphila guanduensis</name>
    <dbReference type="NCBI Taxonomy" id="310781"/>
    <lineage>
        <taxon>Bacteria</taxon>
        <taxon>Bacillati</taxon>
        <taxon>Actinomycetota</taxon>
        <taxon>Actinomycetes</taxon>
        <taxon>Kitasatosporales</taxon>
        <taxon>Streptomycetaceae</taxon>
        <taxon>Actinacidiphila</taxon>
    </lineage>
</organism>